<organism evidence="1">
    <name type="scientific">Ooceraea biroi</name>
    <name type="common">Clonal raider ant</name>
    <name type="synonym">Cerapachys biroi</name>
    <dbReference type="NCBI Taxonomy" id="2015173"/>
    <lineage>
        <taxon>Eukaryota</taxon>
        <taxon>Metazoa</taxon>
        <taxon>Ecdysozoa</taxon>
        <taxon>Arthropoda</taxon>
        <taxon>Hexapoda</taxon>
        <taxon>Insecta</taxon>
        <taxon>Pterygota</taxon>
        <taxon>Neoptera</taxon>
        <taxon>Endopterygota</taxon>
        <taxon>Hymenoptera</taxon>
        <taxon>Apocrita</taxon>
        <taxon>Aculeata</taxon>
        <taxon>Formicoidea</taxon>
        <taxon>Formicidae</taxon>
        <taxon>Dorylinae</taxon>
        <taxon>Ooceraea</taxon>
    </lineage>
</organism>
<proteinExistence type="predicted"/>
<comment type="caution">
    <text evidence="1">The sequence shown here is derived from an EMBL/GenBank/DDBJ whole genome shotgun (WGS) entry which is preliminary data.</text>
</comment>
<evidence type="ECO:0000313" key="1">
    <source>
        <dbReference type="EMBL" id="RLU18981.1"/>
    </source>
</evidence>
<dbReference type="AlphaFoldDB" id="A0A3L8DF80"/>
<sequence length="80" mass="8979">MPKSLSVTTYGYGRPKLANGEEAEVVPVVMMPKRRPTLQTSPEIARVSAEERANILSNFFDDWTLAGEFARALKEILRNI</sequence>
<name>A0A3L8DF80_OOCBI</name>
<dbReference type="Proteomes" id="UP000279307">
    <property type="component" value="Chromosome 9"/>
</dbReference>
<accession>A0A3L8DF80</accession>
<dbReference type="EMBL" id="QOIP01000009">
    <property type="protein sequence ID" value="RLU18981.1"/>
    <property type="molecule type" value="Genomic_DNA"/>
</dbReference>
<protein>
    <submittedName>
        <fullName evidence="1">Uncharacterized protein</fullName>
    </submittedName>
</protein>
<gene>
    <name evidence="1" type="ORF">DMN91_009339</name>
</gene>
<reference evidence="1" key="1">
    <citation type="journal article" date="2018" name="Genome Res.">
        <title>The genomic architecture and molecular evolution of ant odorant receptors.</title>
        <authorList>
            <person name="McKenzie S.K."/>
            <person name="Kronauer D.J.C."/>
        </authorList>
    </citation>
    <scope>NUCLEOTIDE SEQUENCE [LARGE SCALE GENOMIC DNA]</scope>
    <source>
        <strain evidence="1">Clonal line C1</strain>
    </source>
</reference>
<reference evidence="1" key="2">
    <citation type="submission" date="2018-07" db="EMBL/GenBank/DDBJ databases">
        <authorList>
            <person name="Mckenzie S.K."/>
            <person name="Kronauer D.J.C."/>
        </authorList>
    </citation>
    <scope>NUCLEOTIDE SEQUENCE</scope>
    <source>
        <strain evidence="1">Clonal line C1</strain>
    </source>
</reference>